<keyword evidence="2" id="KW-1185">Reference proteome</keyword>
<comment type="caution">
    <text evidence="1">The sequence shown here is derived from an EMBL/GenBank/DDBJ whole genome shotgun (WGS) entry which is preliminary data.</text>
</comment>
<dbReference type="Proteomes" id="UP001412067">
    <property type="component" value="Unassembled WGS sequence"/>
</dbReference>
<reference evidence="1 2" key="1">
    <citation type="journal article" date="2022" name="Nat. Plants">
        <title>Genomes of leafy and leafless Platanthera orchids illuminate the evolution of mycoheterotrophy.</title>
        <authorList>
            <person name="Li M.H."/>
            <person name="Liu K.W."/>
            <person name="Li Z."/>
            <person name="Lu H.C."/>
            <person name="Ye Q.L."/>
            <person name="Zhang D."/>
            <person name="Wang J.Y."/>
            <person name="Li Y.F."/>
            <person name="Zhong Z.M."/>
            <person name="Liu X."/>
            <person name="Yu X."/>
            <person name="Liu D.K."/>
            <person name="Tu X.D."/>
            <person name="Liu B."/>
            <person name="Hao Y."/>
            <person name="Liao X.Y."/>
            <person name="Jiang Y.T."/>
            <person name="Sun W.H."/>
            <person name="Chen J."/>
            <person name="Chen Y.Q."/>
            <person name="Ai Y."/>
            <person name="Zhai J.W."/>
            <person name="Wu S.S."/>
            <person name="Zhou Z."/>
            <person name="Hsiao Y.Y."/>
            <person name="Wu W.L."/>
            <person name="Chen Y.Y."/>
            <person name="Lin Y.F."/>
            <person name="Hsu J.L."/>
            <person name="Li C.Y."/>
            <person name="Wang Z.W."/>
            <person name="Zhao X."/>
            <person name="Zhong W.Y."/>
            <person name="Ma X.K."/>
            <person name="Ma L."/>
            <person name="Huang J."/>
            <person name="Chen G.Z."/>
            <person name="Huang M.Z."/>
            <person name="Huang L."/>
            <person name="Peng D.H."/>
            <person name="Luo Y.B."/>
            <person name="Zou S.Q."/>
            <person name="Chen S.P."/>
            <person name="Lan S."/>
            <person name="Tsai W.C."/>
            <person name="Van de Peer Y."/>
            <person name="Liu Z.J."/>
        </authorList>
    </citation>
    <scope>NUCLEOTIDE SEQUENCE [LARGE SCALE GENOMIC DNA]</scope>
    <source>
        <strain evidence="1">Lor288</strain>
    </source>
</reference>
<organism evidence="1 2">
    <name type="scientific">Platanthera guangdongensis</name>
    <dbReference type="NCBI Taxonomy" id="2320717"/>
    <lineage>
        <taxon>Eukaryota</taxon>
        <taxon>Viridiplantae</taxon>
        <taxon>Streptophyta</taxon>
        <taxon>Embryophyta</taxon>
        <taxon>Tracheophyta</taxon>
        <taxon>Spermatophyta</taxon>
        <taxon>Magnoliopsida</taxon>
        <taxon>Liliopsida</taxon>
        <taxon>Asparagales</taxon>
        <taxon>Orchidaceae</taxon>
        <taxon>Orchidoideae</taxon>
        <taxon>Orchideae</taxon>
        <taxon>Orchidinae</taxon>
        <taxon>Platanthera</taxon>
    </lineage>
</organism>
<accession>A0ABR2MHR4</accession>
<gene>
    <name evidence="1" type="ORF">KSP40_PGU001063</name>
</gene>
<evidence type="ECO:0000313" key="1">
    <source>
        <dbReference type="EMBL" id="KAK8963095.1"/>
    </source>
</evidence>
<protein>
    <submittedName>
        <fullName evidence="1">Uncharacterized protein</fullName>
    </submittedName>
</protein>
<name>A0ABR2MHR4_9ASPA</name>
<dbReference type="EMBL" id="JBBWWR010000007">
    <property type="protein sequence ID" value="KAK8963095.1"/>
    <property type="molecule type" value="Genomic_DNA"/>
</dbReference>
<proteinExistence type="predicted"/>
<sequence length="217" mass="23803">MAKTGVNTATAAKNHQSGRSSLQENIIWIQKHNQKSLQQENRDIVLLFDESSSKSITAEGCQFNASQLTSHLFNSHETSNELLPSKSVCISQYDDTYANVKVDDSNSYSLSGENLSLCNAASPQTNSPKLINSVSEEIMVDTKAIPSLLIPHGECKIPQNVHLDNSKKNSLGLHFDYEEHSSDDAFVPSSINGESARTIGSTMKREFALRVQISKSS</sequence>
<evidence type="ECO:0000313" key="2">
    <source>
        <dbReference type="Proteomes" id="UP001412067"/>
    </source>
</evidence>